<protein>
    <submittedName>
        <fullName evidence="1">Uncharacterized protein</fullName>
    </submittedName>
</protein>
<evidence type="ECO:0000313" key="2">
    <source>
        <dbReference type="Proteomes" id="UP000176705"/>
    </source>
</evidence>
<evidence type="ECO:0000313" key="1">
    <source>
        <dbReference type="EMBL" id="OHA08844.1"/>
    </source>
</evidence>
<reference evidence="1 2" key="1">
    <citation type="journal article" date="2016" name="Nat. Commun.">
        <title>Thousands of microbial genomes shed light on interconnected biogeochemical processes in an aquifer system.</title>
        <authorList>
            <person name="Anantharaman K."/>
            <person name="Brown C.T."/>
            <person name="Hug L.A."/>
            <person name="Sharon I."/>
            <person name="Castelle C.J."/>
            <person name="Probst A.J."/>
            <person name="Thomas B.C."/>
            <person name="Singh A."/>
            <person name="Wilkins M.J."/>
            <person name="Karaoz U."/>
            <person name="Brodie E.L."/>
            <person name="Williams K.H."/>
            <person name="Hubbard S.S."/>
            <person name="Banfield J.F."/>
        </authorList>
    </citation>
    <scope>NUCLEOTIDE SEQUENCE [LARGE SCALE GENOMIC DNA]</scope>
</reference>
<dbReference type="AlphaFoldDB" id="A0A1G2LBB2"/>
<organism evidence="1 2">
    <name type="scientific">Candidatus Sungbacteria bacterium RIFCSPLOWO2_01_FULL_59_16</name>
    <dbReference type="NCBI Taxonomy" id="1802280"/>
    <lineage>
        <taxon>Bacteria</taxon>
        <taxon>Candidatus Sungiibacteriota</taxon>
    </lineage>
</organism>
<dbReference type="Proteomes" id="UP000176705">
    <property type="component" value="Unassembled WGS sequence"/>
</dbReference>
<dbReference type="EMBL" id="MHQS01000010">
    <property type="protein sequence ID" value="OHA08844.1"/>
    <property type="molecule type" value="Genomic_DNA"/>
</dbReference>
<gene>
    <name evidence="1" type="ORF">A3B37_00650</name>
</gene>
<sequence length="255" mass="30530">MSGLTEEQKIFFKSLSEEDKIIRFEKAVRLLMEIGDYHVKLLTRHHESDAPKEIGFGYFYPTVKDSWDNVRFSLFLGEGEFRHFSFYPARLLCENIFRLEYYINQNRSKQNEITLWELARVMRRFYDEFGDHDFRREYERTIKELGEAEKTYPNVEEDKADHDPFPNMWNLVNMSKLPGAKGYYIHYRFLSEGNHGKLLSLHIPSKARYKLSLQYIFHFCRWLLLITDIHINRVTRDAVDMAIKRADEILFSATS</sequence>
<comment type="caution">
    <text evidence="1">The sequence shown here is derived from an EMBL/GenBank/DDBJ whole genome shotgun (WGS) entry which is preliminary data.</text>
</comment>
<dbReference type="STRING" id="1802280.A3B37_00650"/>
<proteinExistence type="predicted"/>
<accession>A0A1G2LBB2</accession>
<name>A0A1G2LBB2_9BACT</name>